<comment type="caution">
    <text evidence="1">The sequence shown here is derived from an EMBL/GenBank/DDBJ whole genome shotgun (WGS) entry which is preliminary data.</text>
</comment>
<dbReference type="EMBL" id="JAUJEB010000001">
    <property type="protein sequence ID" value="MDN5212887.1"/>
    <property type="molecule type" value="Genomic_DNA"/>
</dbReference>
<organism evidence="1 2">
    <name type="scientific">Agaribacillus aureus</name>
    <dbReference type="NCBI Taxonomy" id="3051825"/>
    <lineage>
        <taxon>Bacteria</taxon>
        <taxon>Pseudomonadati</taxon>
        <taxon>Bacteroidota</taxon>
        <taxon>Cytophagia</taxon>
        <taxon>Cytophagales</taxon>
        <taxon>Splendidivirgaceae</taxon>
        <taxon>Agaribacillus</taxon>
    </lineage>
</organism>
<protein>
    <recommendedName>
        <fullName evidence="3">Lipoprotein</fullName>
    </recommendedName>
</protein>
<accession>A0ABT8L554</accession>
<sequence>MKFRKAIKIAKYQIFTCLLLTACISEVREYEMCETDQLDQAVSYSLEVAPIIRSTCTLPACHINGFENGDFTNFNQLKGKVDNGLLETVITTSQMPPAFTKGPKQLTYCEKKLIIRWIDEGGLNN</sequence>
<keyword evidence="2" id="KW-1185">Reference proteome</keyword>
<name>A0ABT8L554_9BACT</name>
<reference evidence="1" key="1">
    <citation type="submission" date="2023-06" db="EMBL/GenBank/DDBJ databases">
        <title>Genomic of Agaribacillus aureum.</title>
        <authorList>
            <person name="Wang G."/>
        </authorList>
    </citation>
    <scope>NUCLEOTIDE SEQUENCE</scope>
    <source>
        <strain evidence="1">BMA12</strain>
    </source>
</reference>
<evidence type="ECO:0008006" key="3">
    <source>
        <dbReference type="Google" id="ProtNLM"/>
    </source>
</evidence>
<evidence type="ECO:0000313" key="2">
    <source>
        <dbReference type="Proteomes" id="UP001172083"/>
    </source>
</evidence>
<gene>
    <name evidence="1" type="ORF">QQ020_12550</name>
</gene>
<proteinExistence type="predicted"/>
<dbReference type="Proteomes" id="UP001172083">
    <property type="component" value="Unassembled WGS sequence"/>
</dbReference>
<evidence type="ECO:0000313" key="1">
    <source>
        <dbReference type="EMBL" id="MDN5212887.1"/>
    </source>
</evidence>
<dbReference type="PROSITE" id="PS51257">
    <property type="entry name" value="PROKAR_LIPOPROTEIN"/>
    <property type="match status" value="1"/>
</dbReference>
<dbReference type="RefSeq" id="WP_346758204.1">
    <property type="nucleotide sequence ID" value="NZ_JAUJEB010000001.1"/>
</dbReference>